<sequence length="342" mass="38041">MISSGSRTSTAGHRMEGAMQRVWKRGSGDSVRLVAMVVVVAALSACAVDKPRTAASQPESASSPEAQDWRAEAMAWRQRRYDRLTEPYGWLSLVGLDFVEDGRWRIGAGEGADIAMPAGPDHWGELIVDGSRARFEPATNAVRVDGRPGVAGMLVQPGRDDTVWVQAEDVRFQIIQRNDRLAVRTRWPRAETRTEFKGLDYFPYDPDWRVEARIEYHPAGTTMPVGSVLGDITQEPNLGAAVFEYGGETYRLEAQASRDDDELFFVFADRTTGRETYGAGRMLYAPMPDENGRTVLDFNRAYNPPCTFTEFSTCPLPVPENRLDVRVTAGEKDYAGESGYLK</sequence>
<evidence type="ECO:0000313" key="1">
    <source>
        <dbReference type="EMBL" id="RFF30081.1"/>
    </source>
</evidence>
<gene>
    <name evidence="1" type="ORF">DZC52_09710</name>
</gene>
<organism evidence="1 2">
    <name type="scientific">Wenzhouxiangella sediminis</name>
    <dbReference type="NCBI Taxonomy" id="1792836"/>
    <lineage>
        <taxon>Bacteria</taxon>
        <taxon>Pseudomonadati</taxon>
        <taxon>Pseudomonadota</taxon>
        <taxon>Gammaproteobacteria</taxon>
        <taxon>Chromatiales</taxon>
        <taxon>Wenzhouxiangellaceae</taxon>
        <taxon>Wenzhouxiangella</taxon>
    </lineage>
</organism>
<dbReference type="Proteomes" id="UP000260351">
    <property type="component" value="Unassembled WGS sequence"/>
</dbReference>
<dbReference type="OrthoDB" id="5493262at2"/>
<dbReference type="EMBL" id="QUZK01000038">
    <property type="protein sequence ID" value="RFF30081.1"/>
    <property type="molecule type" value="Genomic_DNA"/>
</dbReference>
<protein>
    <submittedName>
        <fullName evidence="1">DUF1684 domain-containing protein</fullName>
    </submittedName>
</protein>
<dbReference type="PANTHER" id="PTHR41913">
    <property type="entry name" value="DUF1684 DOMAIN-CONTAINING PROTEIN"/>
    <property type="match status" value="1"/>
</dbReference>
<keyword evidence="2" id="KW-1185">Reference proteome</keyword>
<name>A0A3E1K8Q3_9GAMM</name>
<dbReference type="PANTHER" id="PTHR41913:SF1">
    <property type="entry name" value="DUF1684 DOMAIN-CONTAINING PROTEIN"/>
    <property type="match status" value="1"/>
</dbReference>
<comment type="caution">
    <text evidence="1">The sequence shown here is derived from an EMBL/GenBank/DDBJ whole genome shotgun (WGS) entry which is preliminary data.</text>
</comment>
<dbReference type="Pfam" id="PF07920">
    <property type="entry name" value="DUF1684"/>
    <property type="match status" value="1"/>
</dbReference>
<dbReference type="AlphaFoldDB" id="A0A3E1K8Q3"/>
<dbReference type="InterPro" id="IPR012467">
    <property type="entry name" value="DUF1684"/>
</dbReference>
<reference evidence="1 2" key="1">
    <citation type="submission" date="2018-08" db="EMBL/GenBank/DDBJ databases">
        <title>Wenzhouxiangella salilacus sp. nov., a novel bacterium isolated from a saline lake in Xinjiang Province, China.</title>
        <authorList>
            <person name="Han S."/>
        </authorList>
    </citation>
    <scope>NUCLEOTIDE SEQUENCE [LARGE SCALE GENOMIC DNA]</scope>
    <source>
        <strain evidence="1 2">XDB06</strain>
    </source>
</reference>
<proteinExistence type="predicted"/>
<evidence type="ECO:0000313" key="2">
    <source>
        <dbReference type="Proteomes" id="UP000260351"/>
    </source>
</evidence>
<accession>A0A3E1K8Q3</accession>